<dbReference type="PIRSF" id="PIRSF029033">
    <property type="entry name" value="UCP029033"/>
    <property type="match status" value="1"/>
</dbReference>
<reference evidence="1 2" key="1">
    <citation type="submission" date="2020-03" db="EMBL/GenBank/DDBJ databases">
        <title>Alteromonas ponticola sp. nov., isolated from seawater.</title>
        <authorList>
            <person name="Yoon J.-H."/>
            <person name="Kim Y.-O."/>
        </authorList>
    </citation>
    <scope>NUCLEOTIDE SEQUENCE [LARGE SCALE GENOMIC DNA]</scope>
    <source>
        <strain evidence="1 2">MYP5</strain>
    </source>
</reference>
<keyword evidence="2" id="KW-1185">Reference proteome</keyword>
<sequence>MNKTVAVILATGAVLGLTLLGTQLGNAIITFKTWDRVVTVKGLSEREYLADKVIWPIQFTEAGNDLSALHRTLKQHTQSITQYLHNAGLDAQSITVGAPEIIDKLAQRYGGERTEFRYSAIQTITVYSTKIEFVRGLMASISELVSEGIVFTSPGYEARTEYLFSRLNEVKPVMIEEATKHAREVANKFAQDSDSKLGKINQARQGQFSIFARDNHHPHIKKVRVVSTIEYTLVD</sequence>
<evidence type="ECO:0000313" key="2">
    <source>
        <dbReference type="Proteomes" id="UP000709336"/>
    </source>
</evidence>
<name>A0ABX1QY75_9ALTE</name>
<comment type="caution">
    <text evidence="1">The sequence shown here is derived from an EMBL/GenBank/DDBJ whole genome shotgun (WGS) entry which is preliminary data.</text>
</comment>
<accession>A0ABX1QY75</accession>
<dbReference type="InterPro" id="IPR007497">
    <property type="entry name" value="SIMPL/DUF541"/>
</dbReference>
<dbReference type="EMBL" id="JAATNW010000002">
    <property type="protein sequence ID" value="NMH59180.1"/>
    <property type="molecule type" value="Genomic_DNA"/>
</dbReference>
<dbReference type="Pfam" id="PF04402">
    <property type="entry name" value="SIMPL"/>
    <property type="match status" value="1"/>
</dbReference>
<dbReference type="Proteomes" id="UP000709336">
    <property type="component" value="Unassembled WGS sequence"/>
</dbReference>
<dbReference type="InterPro" id="IPR016907">
    <property type="entry name" value="UCP029033"/>
</dbReference>
<dbReference type="PANTHER" id="PTHR34387:SF2">
    <property type="entry name" value="SLR1258 PROTEIN"/>
    <property type="match status" value="1"/>
</dbReference>
<dbReference type="InterPro" id="IPR052022">
    <property type="entry name" value="26kDa_periplasmic_antigen"/>
</dbReference>
<proteinExistence type="predicted"/>
<dbReference type="PANTHER" id="PTHR34387">
    <property type="entry name" value="SLR1258 PROTEIN"/>
    <property type="match status" value="1"/>
</dbReference>
<gene>
    <name evidence="1" type="ORF">HCJ96_04000</name>
</gene>
<dbReference type="RefSeq" id="WP_169209748.1">
    <property type="nucleotide sequence ID" value="NZ_JAATNW010000002.1"/>
</dbReference>
<organism evidence="1 2">
    <name type="scientific">Alteromonas ponticola</name>
    <dbReference type="NCBI Taxonomy" id="2720613"/>
    <lineage>
        <taxon>Bacteria</taxon>
        <taxon>Pseudomonadati</taxon>
        <taxon>Pseudomonadota</taxon>
        <taxon>Gammaproteobacteria</taxon>
        <taxon>Alteromonadales</taxon>
        <taxon>Alteromonadaceae</taxon>
        <taxon>Alteromonas/Salinimonas group</taxon>
        <taxon>Alteromonas</taxon>
    </lineage>
</organism>
<protein>
    <submittedName>
        <fullName evidence="1">SIMPL domain-containing protein</fullName>
    </submittedName>
</protein>
<evidence type="ECO:0000313" key="1">
    <source>
        <dbReference type="EMBL" id="NMH59180.1"/>
    </source>
</evidence>